<proteinExistence type="predicted"/>
<reference evidence="1" key="1">
    <citation type="submission" date="2020-09" db="EMBL/GenBank/DDBJ databases">
        <title>Pelobacter alkaliphilus sp. nov., a novel anaerobic arsenate-reducing bacterium from terrestrial mud volcano.</title>
        <authorList>
            <person name="Khomyakova M.A."/>
            <person name="Merkel A.Y."/>
            <person name="Slobodkin A.I."/>
        </authorList>
    </citation>
    <scope>NUCLEOTIDE SEQUENCE</scope>
    <source>
        <strain evidence="1">M08fum</strain>
    </source>
</reference>
<gene>
    <name evidence="1" type="ORF">ICT70_07595</name>
</gene>
<comment type="caution">
    <text evidence="1">The sequence shown here is derived from an EMBL/GenBank/DDBJ whole genome shotgun (WGS) entry which is preliminary data.</text>
</comment>
<sequence>MAFFLKTKIWQTGSLDWWGMIDNDDVFLGSREFPQPPEEGDEWVVHKTGDHFKIIDMEIRHIGKKEPVTYPW</sequence>
<evidence type="ECO:0000313" key="1">
    <source>
        <dbReference type="EMBL" id="MBD1400532.1"/>
    </source>
</evidence>
<dbReference type="RefSeq" id="WP_191155141.1">
    <property type="nucleotide sequence ID" value="NZ_JACWUN010000007.1"/>
</dbReference>
<dbReference type="EMBL" id="JACWUN010000007">
    <property type="protein sequence ID" value="MBD1400532.1"/>
    <property type="molecule type" value="Genomic_DNA"/>
</dbReference>
<dbReference type="AlphaFoldDB" id="A0A8J6UL40"/>
<accession>A0A8J6UL40</accession>
<name>A0A8J6UL40_9BACT</name>
<protein>
    <submittedName>
        <fullName evidence="1">Uncharacterized protein</fullName>
    </submittedName>
</protein>
<dbReference type="Proteomes" id="UP000632828">
    <property type="component" value="Unassembled WGS sequence"/>
</dbReference>
<evidence type="ECO:0000313" key="2">
    <source>
        <dbReference type="Proteomes" id="UP000632828"/>
    </source>
</evidence>
<keyword evidence="2" id="KW-1185">Reference proteome</keyword>
<organism evidence="1 2">
    <name type="scientific">Pelovirga terrestris</name>
    <dbReference type="NCBI Taxonomy" id="2771352"/>
    <lineage>
        <taxon>Bacteria</taxon>
        <taxon>Pseudomonadati</taxon>
        <taxon>Thermodesulfobacteriota</taxon>
        <taxon>Desulfuromonadia</taxon>
        <taxon>Geobacterales</taxon>
        <taxon>Geobacteraceae</taxon>
        <taxon>Pelovirga</taxon>
    </lineage>
</organism>